<gene>
    <name evidence="1" type="ORF">QYF49_01930</name>
</gene>
<accession>A0ABT8E1K8</accession>
<dbReference type="EMBL" id="JAUHLN010000001">
    <property type="protein sequence ID" value="MDN4071789.1"/>
    <property type="molecule type" value="Genomic_DNA"/>
</dbReference>
<dbReference type="RefSeq" id="WP_290397946.1">
    <property type="nucleotide sequence ID" value="NZ_JAUHLN010000001.1"/>
</dbReference>
<dbReference type="Pfam" id="PF26363">
    <property type="entry name" value="Phospholipase-like"/>
    <property type="match status" value="1"/>
</dbReference>
<dbReference type="InterPro" id="IPR029058">
    <property type="entry name" value="AB_hydrolase_fold"/>
</dbReference>
<dbReference type="Gene3D" id="3.40.50.1820">
    <property type="entry name" value="alpha/beta hydrolase"/>
    <property type="match status" value="1"/>
</dbReference>
<evidence type="ECO:0000313" key="1">
    <source>
        <dbReference type="EMBL" id="MDN4071789.1"/>
    </source>
</evidence>
<comment type="caution">
    <text evidence="1">The sequence shown here is derived from an EMBL/GenBank/DDBJ whole genome shotgun (WGS) entry which is preliminary data.</text>
</comment>
<evidence type="ECO:0000313" key="2">
    <source>
        <dbReference type="Proteomes" id="UP001168694"/>
    </source>
</evidence>
<organism evidence="1 2">
    <name type="scientific">Fictibacillus terranigra</name>
    <dbReference type="NCBI Taxonomy" id="3058424"/>
    <lineage>
        <taxon>Bacteria</taxon>
        <taxon>Bacillati</taxon>
        <taxon>Bacillota</taxon>
        <taxon>Bacilli</taxon>
        <taxon>Bacillales</taxon>
        <taxon>Fictibacillaceae</taxon>
        <taxon>Fictibacillus</taxon>
    </lineage>
</organism>
<name>A0ABT8E1K8_9BACL</name>
<dbReference type="SUPFAM" id="SSF53474">
    <property type="entry name" value="alpha/beta-Hydrolases"/>
    <property type="match status" value="1"/>
</dbReference>
<proteinExistence type="predicted"/>
<dbReference type="Proteomes" id="UP001168694">
    <property type="component" value="Unassembled WGS sequence"/>
</dbReference>
<evidence type="ECO:0008006" key="3">
    <source>
        <dbReference type="Google" id="ProtNLM"/>
    </source>
</evidence>
<reference evidence="1" key="1">
    <citation type="submission" date="2023-06" db="EMBL/GenBank/DDBJ databases">
        <title>Draft Genome Sequences of Representative Paenibacillus Polymyxa, Bacillus cereus, Fictibacillus sp., and Brevibacillus agri Strains Isolated from Amazonian Dark Earth.</title>
        <authorList>
            <person name="Pellegrinetti T.A."/>
            <person name="Cunha I.C.M."/>
            <person name="Chaves M.G."/>
            <person name="Freitas A.S."/>
            <person name="Silva A.V.R."/>
            <person name="Tsai S.M."/>
            <person name="Mendes L.W."/>
        </authorList>
    </citation>
    <scope>NUCLEOTIDE SEQUENCE</scope>
    <source>
        <strain evidence="1">CENA-BCM004</strain>
    </source>
</reference>
<sequence>MGDRVRDEVYNTLSNASYQPTMEKRLKIPLKDGEQVWKVIAKDKYIQHDDYTGFDATIYKKESKTKHGQDELIIAYRGTEPNRWYGNGANDIYTDIVNIAGKKKIDHFDVSFYAYDGKLDIDLKPKNQFTLAERLAKDLKKDHPKAHITLTGHSLGAGLAGFVAAKHGFEAVTFNAPDVTHLLPDDLQAEVKAGKFDDKIINYVNPKDSIGSGAVVEYDGHIGSTYYIGPAYEIQNKDQNPFYRAWQSIAGEKNHNLFHFKFDRYGNLNNPIMVNAATGESIWQSPRYYSSEAATIDVTPEHLKNTARDLKQFSHEVEAECQKIRGLVYTLDAIQTQEHVLNQVVHSSSDFSFWFNEKTNSLCKTLETKALAFAEADAQT</sequence>
<keyword evidence="2" id="KW-1185">Reference proteome</keyword>
<protein>
    <recommendedName>
        <fullName evidence="3">Fungal lipase-like domain-containing protein</fullName>
    </recommendedName>
</protein>